<protein>
    <submittedName>
        <fullName evidence="2">Haloacid dehalogenase type II</fullName>
    </submittedName>
</protein>
<accession>A0ABX2JJW0</accession>
<dbReference type="PANTHER" id="PTHR43316:SF3">
    <property type="entry name" value="HALOACID DEHALOGENASE, TYPE II (AFU_ORTHOLOGUE AFUA_2G07750)-RELATED"/>
    <property type="match status" value="1"/>
</dbReference>
<dbReference type="InterPro" id="IPR006328">
    <property type="entry name" value="2-HAD"/>
</dbReference>
<dbReference type="EMBL" id="JABULH010000002">
    <property type="protein sequence ID" value="NTS64742.1"/>
    <property type="molecule type" value="Genomic_DNA"/>
</dbReference>
<evidence type="ECO:0000313" key="3">
    <source>
        <dbReference type="Proteomes" id="UP000621447"/>
    </source>
</evidence>
<dbReference type="InterPro" id="IPR036412">
    <property type="entry name" value="HAD-like_sf"/>
</dbReference>
<dbReference type="PRINTS" id="PR00413">
    <property type="entry name" value="HADHALOGNASE"/>
</dbReference>
<reference evidence="2 3" key="1">
    <citation type="submission" date="2020-06" db="EMBL/GenBank/DDBJ databases">
        <title>Sphingomonas hominis sp. nov., a member of the Sphingomonas, isolated from the hair of a 22-year-old girl.</title>
        <authorList>
            <person name="Zhang D.-F."/>
            <person name="Cui X.-W."/>
        </authorList>
    </citation>
    <scope>NUCLEOTIDE SEQUENCE [LARGE SCALE GENOMIC DNA]</scope>
    <source>
        <strain evidence="2 3">HHU CXW</strain>
    </source>
</reference>
<organism evidence="2 3">
    <name type="scientific">Sphingomonas hominis</name>
    <dbReference type="NCBI Taxonomy" id="2741495"/>
    <lineage>
        <taxon>Bacteria</taxon>
        <taxon>Pseudomonadati</taxon>
        <taxon>Pseudomonadota</taxon>
        <taxon>Alphaproteobacteria</taxon>
        <taxon>Sphingomonadales</taxon>
        <taxon>Sphingomonadaceae</taxon>
        <taxon>Sphingomonas</taxon>
    </lineage>
</organism>
<dbReference type="RefSeq" id="WP_174193076.1">
    <property type="nucleotide sequence ID" value="NZ_JABULH010000002.1"/>
</dbReference>
<dbReference type="InterPro" id="IPR006439">
    <property type="entry name" value="HAD-SF_hydro_IA"/>
</dbReference>
<dbReference type="NCBIfam" id="TIGR01493">
    <property type="entry name" value="HAD-SF-IA-v2"/>
    <property type="match status" value="1"/>
</dbReference>
<dbReference type="InterPro" id="IPR023214">
    <property type="entry name" value="HAD_sf"/>
</dbReference>
<keyword evidence="1" id="KW-0378">Hydrolase</keyword>
<comment type="caution">
    <text evidence="2">The sequence shown here is derived from an EMBL/GenBank/DDBJ whole genome shotgun (WGS) entry which is preliminary data.</text>
</comment>
<keyword evidence="3" id="KW-1185">Reference proteome</keyword>
<dbReference type="Proteomes" id="UP000621447">
    <property type="component" value="Unassembled WGS sequence"/>
</dbReference>
<dbReference type="InterPro" id="IPR051540">
    <property type="entry name" value="S-2-haloacid_dehalogenase"/>
</dbReference>
<evidence type="ECO:0000313" key="2">
    <source>
        <dbReference type="EMBL" id="NTS64742.1"/>
    </source>
</evidence>
<dbReference type="SUPFAM" id="SSF56784">
    <property type="entry name" value="HAD-like"/>
    <property type="match status" value="1"/>
</dbReference>
<name>A0ABX2JJW0_9SPHN</name>
<dbReference type="PANTHER" id="PTHR43316">
    <property type="entry name" value="HYDROLASE, HALOACID DELAHOGENASE-RELATED"/>
    <property type="match status" value="1"/>
</dbReference>
<gene>
    <name evidence="2" type="ORF">HRV97_06180</name>
</gene>
<dbReference type="Gene3D" id="1.10.150.750">
    <property type="match status" value="1"/>
</dbReference>
<sequence>MRRPKAFGFDVFGTVVDWRTSIARESAGFLARIGRGDLDAEHFADAWRARYQPAMAKVREGGRDFVILDTLHCEMLVDLLRHHGVDVDALDPALVTDWSHAWHRLAPWPDSVAGLARLRALAPVVTLSNGNVALMIELSRRAGLEWDAILGAEHARAFKPSREVYLSTAAACGVEPNDFCLVAAHHSDLAAARKAGLMTAYIDRPMEYGGASAPDRDQRQDWDYEADSLTALAAQLEVPK</sequence>
<evidence type="ECO:0000256" key="1">
    <source>
        <dbReference type="ARBA" id="ARBA00022801"/>
    </source>
</evidence>
<dbReference type="NCBIfam" id="TIGR01428">
    <property type="entry name" value="HAD_type_II"/>
    <property type="match status" value="1"/>
</dbReference>
<proteinExistence type="predicted"/>
<dbReference type="Pfam" id="PF00702">
    <property type="entry name" value="Hydrolase"/>
    <property type="match status" value="1"/>
</dbReference>
<dbReference type="Gene3D" id="3.40.50.1000">
    <property type="entry name" value="HAD superfamily/HAD-like"/>
    <property type="match status" value="1"/>
</dbReference>